<gene>
    <name evidence="1" type="ORF">HGH92_04540</name>
</gene>
<protein>
    <submittedName>
        <fullName evidence="1">GrpB family protein</fullName>
    </submittedName>
</protein>
<reference evidence="1 2" key="1">
    <citation type="submission" date="2020-04" db="EMBL/GenBank/DDBJ databases">
        <authorList>
            <person name="Yin C."/>
        </authorList>
    </citation>
    <scope>NUCLEOTIDE SEQUENCE [LARGE SCALE GENOMIC DNA]</scope>
    <source>
        <strain evidence="1 2">Ae27</strain>
    </source>
</reference>
<dbReference type="RefSeq" id="WP_168869563.1">
    <property type="nucleotide sequence ID" value="NZ_JABAIA010000001.1"/>
</dbReference>
<keyword evidence="2" id="KW-1185">Reference proteome</keyword>
<accession>A0A847R906</accession>
<dbReference type="Proteomes" id="UP000570474">
    <property type="component" value="Unassembled WGS sequence"/>
</dbReference>
<evidence type="ECO:0000313" key="1">
    <source>
        <dbReference type="EMBL" id="NLR63569.1"/>
    </source>
</evidence>
<dbReference type="PANTHER" id="PTHR34822:SF1">
    <property type="entry name" value="GRPB FAMILY PROTEIN"/>
    <property type="match status" value="1"/>
</dbReference>
<sequence>MENRTIIVVPYTTAWAETFERLAGIYRAQLGELVTGIEHVGSTSVPGLAAKPIIDIDIIIQGPAGLPSVVAVLERLGYTWRGDLGIPGREAFGRNADTSPLDGNGTSWPAHNLYVCVEGCTSLKNHLQLRNYLRQHPDAARQYGTLKQELAAKYPNDIDSYVEGKTAFITAILAHTGMEADDLKNITAQNKATK</sequence>
<dbReference type="SUPFAM" id="SSF81301">
    <property type="entry name" value="Nucleotidyltransferase"/>
    <property type="match status" value="1"/>
</dbReference>
<dbReference type="PANTHER" id="PTHR34822">
    <property type="entry name" value="GRPB DOMAIN PROTEIN (AFU_ORTHOLOGUE AFUA_1G01530)"/>
    <property type="match status" value="1"/>
</dbReference>
<dbReference type="InterPro" id="IPR043519">
    <property type="entry name" value="NT_sf"/>
</dbReference>
<proteinExistence type="predicted"/>
<organism evidence="1 2">
    <name type="scientific">Chitinophaga varians</name>
    <dbReference type="NCBI Taxonomy" id="2202339"/>
    <lineage>
        <taxon>Bacteria</taxon>
        <taxon>Pseudomonadati</taxon>
        <taxon>Bacteroidota</taxon>
        <taxon>Chitinophagia</taxon>
        <taxon>Chitinophagales</taxon>
        <taxon>Chitinophagaceae</taxon>
        <taxon>Chitinophaga</taxon>
    </lineage>
</organism>
<dbReference type="Gene3D" id="3.30.460.10">
    <property type="entry name" value="Beta Polymerase, domain 2"/>
    <property type="match status" value="1"/>
</dbReference>
<comment type="caution">
    <text evidence="1">The sequence shown here is derived from an EMBL/GenBank/DDBJ whole genome shotgun (WGS) entry which is preliminary data.</text>
</comment>
<dbReference type="InterPro" id="IPR007344">
    <property type="entry name" value="GrpB/CoaE"/>
</dbReference>
<dbReference type="Pfam" id="PF04229">
    <property type="entry name" value="GrpB"/>
    <property type="match status" value="1"/>
</dbReference>
<evidence type="ECO:0000313" key="2">
    <source>
        <dbReference type="Proteomes" id="UP000570474"/>
    </source>
</evidence>
<dbReference type="EMBL" id="JABAIA010000001">
    <property type="protein sequence ID" value="NLR63569.1"/>
    <property type="molecule type" value="Genomic_DNA"/>
</dbReference>
<dbReference type="AlphaFoldDB" id="A0A847R906"/>
<name>A0A847R906_9BACT</name>